<evidence type="ECO:0000313" key="3">
    <source>
        <dbReference type="EMBL" id="SLM97818.1"/>
    </source>
</evidence>
<feature type="region of interest" description="Disordered" evidence="1">
    <location>
        <begin position="150"/>
        <end position="211"/>
    </location>
</feature>
<accession>A0A1X6XF82</accession>
<feature type="compositionally biased region" description="Acidic residues" evidence="1">
    <location>
        <begin position="154"/>
        <end position="175"/>
    </location>
</feature>
<dbReference type="PANTHER" id="PTHR15160:SF1">
    <property type="entry name" value="VON HIPPEL-LINDAU DISEASE TUMOR SUPPRESSOR"/>
    <property type="match status" value="1"/>
</dbReference>
<dbReference type="PROSITE" id="PS51658">
    <property type="entry name" value="BFN"/>
    <property type="match status" value="1"/>
</dbReference>
<reference evidence="4" key="1">
    <citation type="submission" date="2017-02" db="EMBL/GenBank/DDBJ databases">
        <authorList>
            <person name="Dridi B."/>
        </authorList>
    </citation>
    <scope>NUCLEOTIDE SEQUENCE [LARGE SCALE GENOMIC DNA]</scope>
    <source>
        <strain evidence="4">B Co 03.10</strain>
    </source>
</reference>
<evidence type="ECO:0000259" key="2">
    <source>
        <dbReference type="PROSITE" id="PS51658"/>
    </source>
</evidence>
<feature type="domain" description="BFN" evidence="2">
    <location>
        <begin position="3"/>
        <end position="131"/>
    </location>
</feature>
<name>A0A1X6XF82_9MICO</name>
<dbReference type="InterPro" id="IPR003729">
    <property type="entry name" value="Bi_nuclease_dom"/>
</dbReference>
<dbReference type="Gene3D" id="3.10.690.10">
    <property type="entry name" value="Bifunctional nuclease domain"/>
    <property type="match status" value="1"/>
</dbReference>
<sequence length="211" mass="22531">MADLEVEVVGVRIELPANQPILVLKAVERPRYLPIWIGSSESALIQMTQKGLVSARPLTHQLLLDVLDHYGASIERVTVTGREEHTFYARIDTSDGKQISARPSDAVLLALTADAPVYVAETVLDEDGIDAPEPDEDAVAQFREFLDHVSAEDFSPDAEAEDGPDGASDSDDAEPDQAGGPDQAGEPGRADASDPSDDPDDDPSAEDADGR</sequence>
<dbReference type="Proteomes" id="UP000196581">
    <property type="component" value="Unassembled WGS sequence"/>
</dbReference>
<dbReference type="EMBL" id="FWFF01000013">
    <property type="protein sequence ID" value="SLM97818.1"/>
    <property type="molecule type" value="Genomic_DNA"/>
</dbReference>
<evidence type="ECO:0000256" key="1">
    <source>
        <dbReference type="SAM" id="MobiDB-lite"/>
    </source>
</evidence>
<gene>
    <name evidence="3" type="ORF">FM105_07785</name>
</gene>
<protein>
    <recommendedName>
        <fullName evidence="2">BFN domain-containing protein</fullName>
    </recommendedName>
</protein>
<feature type="compositionally biased region" description="Acidic residues" evidence="1">
    <location>
        <begin position="194"/>
        <end position="211"/>
    </location>
</feature>
<dbReference type="AlphaFoldDB" id="A0A1X6XF82"/>
<dbReference type="SUPFAM" id="SSF103256">
    <property type="entry name" value="Hypothetical protein TM0160"/>
    <property type="match status" value="1"/>
</dbReference>
<proteinExistence type="predicted"/>
<dbReference type="Pfam" id="PF02577">
    <property type="entry name" value="BFN_dom"/>
    <property type="match status" value="1"/>
</dbReference>
<keyword evidence="4" id="KW-1185">Reference proteome</keyword>
<dbReference type="PANTHER" id="PTHR15160">
    <property type="entry name" value="VON HIPPEL-LINDAU PROTEIN"/>
    <property type="match status" value="1"/>
</dbReference>
<dbReference type="InterPro" id="IPR036104">
    <property type="entry name" value="BFN_sf"/>
</dbReference>
<organism evidence="3 4">
    <name type="scientific">Brevibacterium yomogidense</name>
    <dbReference type="NCBI Taxonomy" id="946573"/>
    <lineage>
        <taxon>Bacteria</taxon>
        <taxon>Bacillati</taxon>
        <taxon>Actinomycetota</taxon>
        <taxon>Actinomycetes</taxon>
        <taxon>Micrococcales</taxon>
        <taxon>Brevibacteriaceae</taxon>
        <taxon>Brevibacterium</taxon>
    </lineage>
</organism>
<evidence type="ECO:0000313" key="4">
    <source>
        <dbReference type="Proteomes" id="UP000196581"/>
    </source>
</evidence>
<dbReference type="GO" id="GO:0004518">
    <property type="term" value="F:nuclease activity"/>
    <property type="evidence" value="ECO:0007669"/>
    <property type="project" value="InterPro"/>
</dbReference>